<keyword evidence="2" id="KW-1185">Reference proteome</keyword>
<accession>A0A286RAJ1</accession>
<protein>
    <submittedName>
        <fullName evidence="1">Uncharacterized protein</fullName>
    </submittedName>
</protein>
<dbReference type="Proteomes" id="UP000215086">
    <property type="component" value="Chromosome"/>
</dbReference>
<evidence type="ECO:0000313" key="1">
    <source>
        <dbReference type="EMBL" id="ASV72953.1"/>
    </source>
</evidence>
<evidence type="ECO:0000313" key="2">
    <source>
        <dbReference type="Proteomes" id="UP000215086"/>
    </source>
</evidence>
<reference evidence="1 2" key="1">
    <citation type="journal article" name="Front. Microbiol.">
        <title>Sugar Metabolism of the First Thermophilic Planctomycete Thermogutta terrifontis: Comparative Genomic and Transcriptomic Approaches.</title>
        <authorList>
            <person name="Elcheninov A.G."/>
            <person name="Menzel P."/>
            <person name="Gudbergsdottir S.R."/>
            <person name="Slesarev A.I."/>
            <person name="Kadnikov V.V."/>
            <person name="Krogh A."/>
            <person name="Bonch-Osmolovskaya E.A."/>
            <person name="Peng X."/>
            <person name="Kublanov I.V."/>
        </authorList>
    </citation>
    <scope>NUCLEOTIDE SEQUENCE [LARGE SCALE GENOMIC DNA]</scope>
    <source>
        <strain evidence="1 2">R1</strain>
    </source>
</reference>
<name>A0A286RAJ1_9BACT</name>
<dbReference type="EMBL" id="CP018477">
    <property type="protein sequence ID" value="ASV72953.1"/>
    <property type="molecule type" value="Genomic_DNA"/>
</dbReference>
<dbReference type="KEGG" id="ttf:THTE_0351"/>
<sequence>MTPPLLPGTTGVPLRMISRRNPLVGSAFQRSIVHSVSAGTEVPRRKRG</sequence>
<gene>
    <name evidence="1" type="ORF">THTE_0351</name>
</gene>
<dbReference type="AlphaFoldDB" id="A0A286RAJ1"/>
<proteinExistence type="predicted"/>
<organism evidence="1 2">
    <name type="scientific">Thermogutta terrifontis</name>
    <dbReference type="NCBI Taxonomy" id="1331910"/>
    <lineage>
        <taxon>Bacteria</taxon>
        <taxon>Pseudomonadati</taxon>
        <taxon>Planctomycetota</taxon>
        <taxon>Planctomycetia</taxon>
        <taxon>Pirellulales</taxon>
        <taxon>Thermoguttaceae</taxon>
        <taxon>Thermogutta</taxon>
    </lineage>
</organism>